<dbReference type="Pfam" id="PF07818">
    <property type="entry name" value="HCNGP"/>
    <property type="match status" value="1"/>
</dbReference>
<evidence type="ECO:0008006" key="4">
    <source>
        <dbReference type="Google" id="ProtNLM"/>
    </source>
</evidence>
<sequence length="250" mass="27415">MSALVGYESSDEEDEPVTAQDHPLADTGRATSFNKTTLNGQENHSVHETTQKSPAPGKPTFESSQSIDGPIVGPTMPEQVGDDIDGESTLQVQQTMSERDAIRFLTQTLNPMTSMPPSPPGSPNQATNARFKRFLDLKAQGVHFNDDLSRKSSFRNPSFLSTMMGRVGLGDTDQYRTSLPRELWDPLSFPPSAYKEELLRSQQTLKEQELASKKSLAASGKRTIEFTSAGSSRANSRDSTPGVPNKRKRP</sequence>
<gene>
    <name evidence="2" type="ORF">A1O1_01546</name>
</gene>
<organism evidence="2 3">
    <name type="scientific">Capronia coronata CBS 617.96</name>
    <dbReference type="NCBI Taxonomy" id="1182541"/>
    <lineage>
        <taxon>Eukaryota</taxon>
        <taxon>Fungi</taxon>
        <taxon>Dikarya</taxon>
        <taxon>Ascomycota</taxon>
        <taxon>Pezizomycotina</taxon>
        <taxon>Eurotiomycetes</taxon>
        <taxon>Chaetothyriomycetidae</taxon>
        <taxon>Chaetothyriales</taxon>
        <taxon>Herpotrichiellaceae</taxon>
        <taxon>Capronia</taxon>
    </lineage>
</organism>
<comment type="caution">
    <text evidence="2">The sequence shown here is derived from an EMBL/GenBank/DDBJ whole genome shotgun (WGS) entry which is preliminary data.</text>
</comment>
<dbReference type="PANTHER" id="PTHR13464:SF0">
    <property type="entry name" value="SAP30-BINDING PROTEIN"/>
    <property type="match status" value="1"/>
</dbReference>
<reference evidence="2 3" key="1">
    <citation type="submission" date="2013-03" db="EMBL/GenBank/DDBJ databases">
        <title>The Genome Sequence of Capronia coronata CBS 617.96.</title>
        <authorList>
            <consortium name="The Broad Institute Genomics Platform"/>
            <person name="Cuomo C."/>
            <person name="de Hoog S."/>
            <person name="Gorbushina A."/>
            <person name="Walker B."/>
            <person name="Young S.K."/>
            <person name="Zeng Q."/>
            <person name="Gargeya S."/>
            <person name="Fitzgerald M."/>
            <person name="Haas B."/>
            <person name="Abouelleil A."/>
            <person name="Allen A.W."/>
            <person name="Alvarado L."/>
            <person name="Arachchi H.M."/>
            <person name="Berlin A.M."/>
            <person name="Chapman S.B."/>
            <person name="Gainer-Dewar J."/>
            <person name="Goldberg J."/>
            <person name="Griggs A."/>
            <person name="Gujja S."/>
            <person name="Hansen M."/>
            <person name="Howarth C."/>
            <person name="Imamovic A."/>
            <person name="Ireland A."/>
            <person name="Larimer J."/>
            <person name="McCowan C."/>
            <person name="Murphy C."/>
            <person name="Pearson M."/>
            <person name="Poon T.W."/>
            <person name="Priest M."/>
            <person name="Roberts A."/>
            <person name="Saif S."/>
            <person name="Shea T."/>
            <person name="Sisk P."/>
            <person name="Sykes S."/>
            <person name="Wortman J."/>
            <person name="Nusbaum C."/>
            <person name="Birren B."/>
        </authorList>
    </citation>
    <scope>NUCLEOTIDE SEQUENCE [LARGE SCALE GENOMIC DNA]</scope>
    <source>
        <strain evidence="2 3">CBS 617.96</strain>
    </source>
</reference>
<accession>W9Z399</accession>
<keyword evidence="3" id="KW-1185">Reference proteome</keyword>
<evidence type="ECO:0000256" key="1">
    <source>
        <dbReference type="SAM" id="MobiDB-lite"/>
    </source>
</evidence>
<name>W9Z399_9EURO</name>
<evidence type="ECO:0000313" key="2">
    <source>
        <dbReference type="EMBL" id="EXJ96420.1"/>
    </source>
</evidence>
<evidence type="ECO:0000313" key="3">
    <source>
        <dbReference type="Proteomes" id="UP000019484"/>
    </source>
</evidence>
<proteinExistence type="predicted"/>
<feature type="region of interest" description="Disordered" evidence="1">
    <location>
        <begin position="210"/>
        <end position="250"/>
    </location>
</feature>
<feature type="region of interest" description="Disordered" evidence="1">
    <location>
        <begin position="1"/>
        <end position="83"/>
    </location>
</feature>
<dbReference type="PANTHER" id="PTHR13464">
    <property type="entry name" value="TRANSCRIPTIONAL REGULATOR PROTEIN HCNGP"/>
    <property type="match status" value="1"/>
</dbReference>
<feature type="compositionally biased region" description="Polar residues" evidence="1">
    <location>
        <begin position="225"/>
        <end position="239"/>
    </location>
</feature>
<dbReference type="OrthoDB" id="1714508at2759"/>
<dbReference type="EMBL" id="AMWN01000001">
    <property type="protein sequence ID" value="EXJ96420.1"/>
    <property type="molecule type" value="Genomic_DNA"/>
</dbReference>
<dbReference type="Proteomes" id="UP000019484">
    <property type="component" value="Unassembled WGS sequence"/>
</dbReference>
<dbReference type="eggNOG" id="KOG2959">
    <property type="taxonomic scope" value="Eukaryota"/>
</dbReference>
<dbReference type="RefSeq" id="XP_007720649.1">
    <property type="nucleotide sequence ID" value="XM_007722459.1"/>
</dbReference>
<dbReference type="InterPro" id="IPR012479">
    <property type="entry name" value="SAP30BP"/>
</dbReference>
<dbReference type="STRING" id="1182541.W9Z399"/>
<dbReference type="GO" id="GO:0005634">
    <property type="term" value="C:nucleus"/>
    <property type="evidence" value="ECO:0007669"/>
    <property type="project" value="TreeGrafter"/>
</dbReference>
<feature type="compositionally biased region" description="Polar residues" evidence="1">
    <location>
        <begin position="29"/>
        <end position="43"/>
    </location>
</feature>
<dbReference type="AlphaFoldDB" id="W9Z399"/>
<dbReference type="GO" id="GO:0006355">
    <property type="term" value="P:regulation of DNA-templated transcription"/>
    <property type="evidence" value="ECO:0007669"/>
    <property type="project" value="InterPro"/>
</dbReference>
<dbReference type="HOGENOM" id="CLU_064352_1_1_1"/>
<protein>
    <recommendedName>
        <fullName evidence="4">HCNGP-like protein</fullName>
    </recommendedName>
</protein>
<dbReference type="GeneID" id="19156448"/>